<organism evidence="2 3">
    <name type="scientific">Cyanidium caldarium</name>
    <name type="common">Red alga</name>
    <dbReference type="NCBI Taxonomy" id="2771"/>
    <lineage>
        <taxon>Eukaryota</taxon>
        <taxon>Rhodophyta</taxon>
        <taxon>Bangiophyceae</taxon>
        <taxon>Cyanidiales</taxon>
        <taxon>Cyanidiaceae</taxon>
        <taxon>Cyanidium</taxon>
    </lineage>
</organism>
<evidence type="ECO:0000256" key="1">
    <source>
        <dbReference type="SAM" id="MobiDB-lite"/>
    </source>
</evidence>
<dbReference type="EMBL" id="JANCYW010000010">
    <property type="protein sequence ID" value="KAK4536998.1"/>
    <property type="molecule type" value="Genomic_DNA"/>
</dbReference>
<proteinExistence type="predicted"/>
<feature type="region of interest" description="Disordered" evidence="1">
    <location>
        <begin position="424"/>
        <end position="466"/>
    </location>
</feature>
<evidence type="ECO:0000313" key="3">
    <source>
        <dbReference type="Proteomes" id="UP001301350"/>
    </source>
</evidence>
<keyword evidence="3" id="KW-1185">Reference proteome</keyword>
<dbReference type="AlphaFoldDB" id="A0AAV9IXF9"/>
<sequence>MTQEAGGDRRRTSSSSSRRRLRKLRIPRQRTVSAPASAAFSRERFEQWAQQRTPNVSLSEIIYLEAVTVPEVMYCFWDAVLQRQSDAHPEAILAFPHFRNGSTLSARIAGHVHECADVCTVLGQQAYATFFGGSGAEDSAPCFCVHLRMRDDVADNIGSVDGGADAAVEEEEEDEDEWLSPHLAALLEQARRDDEAELQSKQGTSTDSAFDHSQSVSPSVPRDTDQILHDTKRWVESVVAGAHICPFMLSAECGGLPSAPVHYEVSGARSPEHAYRDFWAHVALLQYSDPKRISTTLLVTPHLLQDGSADDSLCSAEAFDAVTAPLQSALTELGLEQLVQLVFFHPGYVFRDGNDRYAVDAQVGARPTDYARRSPWPMINVLRTRQVRMGQRGIPTESVYRRNAEFLAHVGVRKLQRMLEERDWSGMSGDAQADAQDAASQPDDVQQAVERVRRTVGESCRAGDRP</sequence>
<evidence type="ECO:0000313" key="2">
    <source>
        <dbReference type="EMBL" id="KAK4536998.1"/>
    </source>
</evidence>
<dbReference type="Pfam" id="PF07209">
    <property type="entry name" value="DUF1415"/>
    <property type="match status" value="1"/>
</dbReference>
<feature type="compositionally biased region" description="Basic residues" evidence="1">
    <location>
        <begin position="17"/>
        <end position="28"/>
    </location>
</feature>
<protein>
    <submittedName>
        <fullName evidence="2">Uncharacterized protein</fullName>
    </submittedName>
</protein>
<feature type="compositionally biased region" description="Low complexity" evidence="1">
    <location>
        <begin position="430"/>
        <end position="448"/>
    </location>
</feature>
<feature type="region of interest" description="Disordered" evidence="1">
    <location>
        <begin position="1"/>
        <end position="33"/>
    </location>
</feature>
<accession>A0AAV9IXF9</accession>
<gene>
    <name evidence="2" type="ORF">CDCA_CDCA10G3023</name>
</gene>
<feature type="region of interest" description="Disordered" evidence="1">
    <location>
        <begin position="191"/>
        <end position="225"/>
    </location>
</feature>
<dbReference type="InterPro" id="IPR009858">
    <property type="entry name" value="DUF1415"/>
</dbReference>
<comment type="caution">
    <text evidence="2">The sequence shown here is derived from an EMBL/GenBank/DDBJ whole genome shotgun (WGS) entry which is preliminary data.</text>
</comment>
<reference evidence="2 3" key="1">
    <citation type="submission" date="2022-07" db="EMBL/GenBank/DDBJ databases">
        <title>Genome-wide signatures of adaptation to extreme environments.</title>
        <authorList>
            <person name="Cho C.H."/>
            <person name="Yoon H.S."/>
        </authorList>
    </citation>
    <scope>NUCLEOTIDE SEQUENCE [LARGE SCALE GENOMIC DNA]</scope>
    <source>
        <strain evidence="2 3">DBV 063 E5</strain>
    </source>
</reference>
<feature type="compositionally biased region" description="Basic and acidic residues" evidence="1">
    <location>
        <begin position="1"/>
        <end position="11"/>
    </location>
</feature>
<dbReference type="Proteomes" id="UP001301350">
    <property type="component" value="Unassembled WGS sequence"/>
</dbReference>
<feature type="compositionally biased region" description="Basic and acidic residues" evidence="1">
    <location>
        <begin position="450"/>
        <end position="466"/>
    </location>
</feature>
<feature type="compositionally biased region" description="Polar residues" evidence="1">
    <location>
        <begin position="199"/>
        <end position="218"/>
    </location>
</feature>
<name>A0AAV9IXF9_CYACA</name>